<gene>
    <name evidence="1" type="ORF">S03H2_42862</name>
</gene>
<evidence type="ECO:0000313" key="1">
    <source>
        <dbReference type="EMBL" id="GAH65834.1"/>
    </source>
</evidence>
<dbReference type="Gene3D" id="3.30.450.90">
    <property type="match status" value="1"/>
</dbReference>
<organism evidence="1">
    <name type="scientific">marine sediment metagenome</name>
    <dbReference type="NCBI Taxonomy" id="412755"/>
    <lineage>
        <taxon>unclassified sequences</taxon>
        <taxon>metagenomes</taxon>
        <taxon>ecological metagenomes</taxon>
    </lineage>
</organism>
<protein>
    <recommendedName>
        <fullName evidence="2">Twitching motility protein PilT</fullName>
    </recommendedName>
</protein>
<dbReference type="AlphaFoldDB" id="X1II74"/>
<proteinExistence type="predicted"/>
<dbReference type="EMBL" id="BARU01026707">
    <property type="protein sequence ID" value="GAH65834.1"/>
    <property type="molecule type" value="Genomic_DNA"/>
</dbReference>
<sequence>MDVDSLLKEMKERGASDLHLVAGISPMFRIDGDLKKLDEGILTDK</sequence>
<comment type="caution">
    <text evidence="1">The sequence shown here is derived from an EMBL/GenBank/DDBJ whole genome shotgun (WGS) entry which is preliminary data.</text>
</comment>
<evidence type="ECO:0008006" key="2">
    <source>
        <dbReference type="Google" id="ProtNLM"/>
    </source>
</evidence>
<accession>X1II74</accession>
<name>X1II74_9ZZZZ</name>
<reference evidence="1" key="1">
    <citation type="journal article" date="2014" name="Front. Microbiol.">
        <title>High frequency of phylogenetically diverse reductive dehalogenase-homologous genes in deep subseafloor sedimentary metagenomes.</title>
        <authorList>
            <person name="Kawai M."/>
            <person name="Futagami T."/>
            <person name="Toyoda A."/>
            <person name="Takaki Y."/>
            <person name="Nishi S."/>
            <person name="Hori S."/>
            <person name="Arai W."/>
            <person name="Tsubouchi T."/>
            <person name="Morono Y."/>
            <person name="Uchiyama I."/>
            <person name="Ito T."/>
            <person name="Fujiyama A."/>
            <person name="Inagaki F."/>
            <person name="Takami H."/>
        </authorList>
    </citation>
    <scope>NUCLEOTIDE SEQUENCE</scope>
    <source>
        <strain evidence="1">Expedition CK06-06</strain>
    </source>
</reference>
<feature type="non-terminal residue" evidence="1">
    <location>
        <position position="45"/>
    </location>
</feature>